<reference evidence="1 2" key="1">
    <citation type="submission" date="2019-05" db="EMBL/GenBank/DDBJ databases">
        <title>Another draft genome of Portunus trituberculatus and its Hox gene families provides insights of decapod evolution.</title>
        <authorList>
            <person name="Jeong J.-H."/>
            <person name="Song I."/>
            <person name="Kim S."/>
            <person name="Choi T."/>
            <person name="Kim D."/>
            <person name="Ryu S."/>
            <person name="Kim W."/>
        </authorList>
    </citation>
    <scope>NUCLEOTIDE SEQUENCE [LARGE SCALE GENOMIC DNA]</scope>
    <source>
        <tissue evidence="1">Muscle</tissue>
    </source>
</reference>
<evidence type="ECO:0000313" key="1">
    <source>
        <dbReference type="EMBL" id="MPC52576.1"/>
    </source>
</evidence>
<sequence>MPPWDTNGKVNPAVMWNLDNYRRTIGPRRRQHVCGKFRCGFSREQRHVGSARQRRRQSKLSYLPMM</sequence>
<dbReference type="AlphaFoldDB" id="A0A5B7G4T9"/>
<protein>
    <submittedName>
        <fullName evidence="1">Uncharacterized protein</fullName>
    </submittedName>
</protein>
<name>A0A5B7G4T9_PORTR</name>
<dbReference type="EMBL" id="VSRR010010991">
    <property type="protein sequence ID" value="MPC52576.1"/>
    <property type="molecule type" value="Genomic_DNA"/>
</dbReference>
<proteinExistence type="predicted"/>
<gene>
    <name evidence="1" type="ORF">E2C01_046447</name>
</gene>
<evidence type="ECO:0000313" key="2">
    <source>
        <dbReference type="Proteomes" id="UP000324222"/>
    </source>
</evidence>
<accession>A0A5B7G4T9</accession>
<keyword evidence="2" id="KW-1185">Reference proteome</keyword>
<comment type="caution">
    <text evidence="1">The sequence shown here is derived from an EMBL/GenBank/DDBJ whole genome shotgun (WGS) entry which is preliminary data.</text>
</comment>
<organism evidence="1 2">
    <name type="scientific">Portunus trituberculatus</name>
    <name type="common">Swimming crab</name>
    <name type="synonym">Neptunus trituberculatus</name>
    <dbReference type="NCBI Taxonomy" id="210409"/>
    <lineage>
        <taxon>Eukaryota</taxon>
        <taxon>Metazoa</taxon>
        <taxon>Ecdysozoa</taxon>
        <taxon>Arthropoda</taxon>
        <taxon>Crustacea</taxon>
        <taxon>Multicrustacea</taxon>
        <taxon>Malacostraca</taxon>
        <taxon>Eumalacostraca</taxon>
        <taxon>Eucarida</taxon>
        <taxon>Decapoda</taxon>
        <taxon>Pleocyemata</taxon>
        <taxon>Brachyura</taxon>
        <taxon>Eubrachyura</taxon>
        <taxon>Portunoidea</taxon>
        <taxon>Portunidae</taxon>
        <taxon>Portuninae</taxon>
        <taxon>Portunus</taxon>
    </lineage>
</organism>
<dbReference type="Proteomes" id="UP000324222">
    <property type="component" value="Unassembled WGS sequence"/>
</dbReference>